<organism evidence="2">
    <name type="scientific">marine metagenome</name>
    <dbReference type="NCBI Taxonomy" id="408172"/>
    <lineage>
        <taxon>unclassified sequences</taxon>
        <taxon>metagenomes</taxon>
        <taxon>ecological metagenomes</taxon>
    </lineage>
</organism>
<reference evidence="2" key="1">
    <citation type="submission" date="2018-05" db="EMBL/GenBank/DDBJ databases">
        <authorList>
            <person name="Lanie J.A."/>
            <person name="Ng W.-L."/>
            <person name="Kazmierczak K.M."/>
            <person name="Andrzejewski T.M."/>
            <person name="Davidsen T.M."/>
            <person name="Wayne K.J."/>
            <person name="Tettelin H."/>
            <person name="Glass J.I."/>
            <person name="Rusch D."/>
            <person name="Podicherti R."/>
            <person name="Tsui H.-C.T."/>
            <person name="Winkler M.E."/>
        </authorList>
    </citation>
    <scope>NUCLEOTIDE SEQUENCE</scope>
</reference>
<protein>
    <recommendedName>
        <fullName evidence="1">DNA-directed DNA polymerase family B exonuclease domain-containing protein</fullName>
    </recommendedName>
</protein>
<dbReference type="InterPro" id="IPR012337">
    <property type="entry name" value="RNaseH-like_sf"/>
</dbReference>
<gene>
    <name evidence="2" type="ORF">METZ01_LOCUS461668</name>
</gene>
<evidence type="ECO:0000259" key="1">
    <source>
        <dbReference type="Pfam" id="PF03104"/>
    </source>
</evidence>
<dbReference type="InterPro" id="IPR050240">
    <property type="entry name" value="DNA_pol_type-B"/>
</dbReference>
<dbReference type="EMBL" id="UINC01193275">
    <property type="protein sequence ID" value="SVE08814.1"/>
    <property type="molecule type" value="Genomic_DNA"/>
</dbReference>
<dbReference type="PANTHER" id="PTHR10322:SF23">
    <property type="entry name" value="DNA POLYMERASE DELTA CATALYTIC SUBUNIT"/>
    <property type="match status" value="1"/>
</dbReference>
<dbReference type="InterPro" id="IPR006133">
    <property type="entry name" value="DNA-dir_DNA_pol_B_exonuc"/>
</dbReference>
<feature type="domain" description="DNA-directed DNA polymerase family B exonuclease" evidence="1">
    <location>
        <begin position="104"/>
        <end position="206"/>
    </location>
</feature>
<sequence>MSNFYINVIQRGSQLLVREIENGKRVNRKIKWKPTFFVPTDKDTKWRTLSGDKVAPVQFQDIHKGREFLEQYKEQTHLISGFERYPYVYLAEKYPGIVEWDINKILILSLDIEVACENGFPAIKEAIEPLLCITVKNQSNKAIRVWGTGEYKTSRSDVTYIHCENEIDLIKQFMDFWSEIQPDVVTGWNVQFFDIPYLCNRIKRLLGDEAIEKLSSWKIVKEESTRLMGRE</sequence>
<dbReference type="Gene3D" id="3.30.342.10">
    <property type="entry name" value="DNA Polymerase, chain B, domain 1"/>
    <property type="match status" value="1"/>
</dbReference>
<dbReference type="SUPFAM" id="SSF53098">
    <property type="entry name" value="Ribonuclease H-like"/>
    <property type="match status" value="1"/>
</dbReference>
<proteinExistence type="predicted"/>
<dbReference type="AlphaFoldDB" id="A0A383AMA5"/>
<dbReference type="PANTHER" id="PTHR10322">
    <property type="entry name" value="DNA POLYMERASE CATALYTIC SUBUNIT"/>
    <property type="match status" value="1"/>
</dbReference>
<accession>A0A383AMA5</accession>
<feature type="non-terminal residue" evidence="2">
    <location>
        <position position="231"/>
    </location>
</feature>
<name>A0A383AMA5_9ZZZZ</name>
<evidence type="ECO:0000313" key="2">
    <source>
        <dbReference type="EMBL" id="SVE08814.1"/>
    </source>
</evidence>
<dbReference type="Pfam" id="PF03104">
    <property type="entry name" value="DNA_pol_B_exo1"/>
    <property type="match status" value="1"/>
</dbReference>